<feature type="chain" id="PRO_5025066584" description="Secreted protein" evidence="1">
    <location>
        <begin position="18"/>
        <end position="74"/>
    </location>
</feature>
<reference evidence="2 3" key="1">
    <citation type="submission" date="2019-04" db="EMBL/GenBank/DDBJ databases">
        <title>Friends and foes A comparative genomics study of 23 Aspergillus species from section Flavi.</title>
        <authorList>
            <consortium name="DOE Joint Genome Institute"/>
            <person name="Kjaerbolling I."/>
            <person name="Vesth T."/>
            <person name="Frisvad J.C."/>
            <person name="Nybo J.L."/>
            <person name="Theobald S."/>
            <person name="Kildgaard S."/>
            <person name="Isbrandt T."/>
            <person name="Kuo A."/>
            <person name="Sato A."/>
            <person name="Lyhne E.K."/>
            <person name="Kogle M.E."/>
            <person name="Wiebenga A."/>
            <person name="Kun R.S."/>
            <person name="Lubbers R.J."/>
            <person name="Makela M.R."/>
            <person name="Barry K."/>
            <person name="Chovatia M."/>
            <person name="Clum A."/>
            <person name="Daum C."/>
            <person name="Haridas S."/>
            <person name="He G."/>
            <person name="LaButti K."/>
            <person name="Lipzen A."/>
            <person name="Mondo S."/>
            <person name="Riley R."/>
            <person name="Salamov A."/>
            <person name="Simmons B.A."/>
            <person name="Magnuson J.K."/>
            <person name="Henrissat B."/>
            <person name="Mortensen U.H."/>
            <person name="Larsen T.O."/>
            <person name="Devries R.P."/>
            <person name="Grigoriev I.V."/>
            <person name="Machida M."/>
            <person name="Baker S.E."/>
            <person name="Andersen M.R."/>
        </authorList>
    </citation>
    <scope>NUCLEOTIDE SEQUENCE [LARGE SCALE GENOMIC DNA]</scope>
    <source>
        <strain evidence="2 3">CBS 117625</strain>
    </source>
</reference>
<dbReference type="GeneID" id="43637316"/>
<keyword evidence="1" id="KW-0732">Signal</keyword>
<evidence type="ECO:0000313" key="2">
    <source>
        <dbReference type="EMBL" id="KAE8143233.1"/>
    </source>
</evidence>
<organism evidence="2 3">
    <name type="scientific">Aspergillus pseudotamarii</name>
    <dbReference type="NCBI Taxonomy" id="132259"/>
    <lineage>
        <taxon>Eukaryota</taxon>
        <taxon>Fungi</taxon>
        <taxon>Dikarya</taxon>
        <taxon>Ascomycota</taxon>
        <taxon>Pezizomycotina</taxon>
        <taxon>Eurotiomycetes</taxon>
        <taxon>Eurotiomycetidae</taxon>
        <taxon>Eurotiales</taxon>
        <taxon>Aspergillaceae</taxon>
        <taxon>Aspergillus</taxon>
        <taxon>Aspergillus subgen. Circumdati</taxon>
    </lineage>
</organism>
<evidence type="ECO:0000313" key="3">
    <source>
        <dbReference type="Proteomes" id="UP000325672"/>
    </source>
</evidence>
<dbReference type="AlphaFoldDB" id="A0A5N6TA89"/>
<dbReference type="EMBL" id="ML743552">
    <property type="protein sequence ID" value="KAE8143233.1"/>
    <property type="molecule type" value="Genomic_DNA"/>
</dbReference>
<accession>A0A5N6TA89</accession>
<dbReference type="OrthoDB" id="272139at2759"/>
<dbReference type="RefSeq" id="XP_031919296.1">
    <property type="nucleotide sequence ID" value="XM_032053106.1"/>
</dbReference>
<evidence type="ECO:0000256" key="1">
    <source>
        <dbReference type="SAM" id="SignalP"/>
    </source>
</evidence>
<evidence type="ECO:0008006" key="4">
    <source>
        <dbReference type="Google" id="ProtNLM"/>
    </source>
</evidence>
<protein>
    <recommendedName>
        <fullName evidence="4">Secreted protein</fullName>
    </recommendedName>
</protein>
<gene>
    <name evidence="2" type="ORF">BDV38DRAFT_233060</name>
</gene>
<name>A0A5N6TA89_ASPPS</name>
<keyword evidence="3" id="KW-1185">Reference proteome</keyword>
<sequence length="74" mass="8198">MLHTLVLANQLLCAASSNGYVGLGWAGCFSGPNCYQVALHFQQSESHCEMCSFLGNDWWQGTIRHDCLLDCVVF</sequence>
<dbReference type="Proteomes" id="UP000325672">
    <property type="component" value="Unassembled WGS sequence"/>
</dbReference>
<proteinExistence type="predicted"/>
<feature type="signal peptide" evidence="1">
    <location>
        <begin position="1"/>
        <end position="17"/>
    </location>
</feature>